<keyword evidence="1" id="KW-1185">Reference proteome</keyword>
<name>A0AAJ7J890_9HYME</name>
<dbReference type="GeneID" id="108628819"/>
<dbReference type="KEGG" id="ccal:108628819"/>
<organism evidence="1 2">
    <name type="scientific">Ceratina calcarata</name>
    <dbReference type="NCBI Taxonomy" id="156304"/>
    <lineage>
        <taxon>Eukaryota</taxon>
        <taxon>Metazoa</taxon>
        <taxon>Ecdysozoa</taxon>
        <taxon>Arthropoda</taxon>
        <taxon>Hexapoda</taxon>
        <taxon>Insecta</taxon>
        <taxon>Pterygota</taxon>
        <taxon>Neoptera</taxon>
        <taxon>Endopterygota</taxon>
        <taxon>Hymenoptera</taxon>
        <taxon>Apocrita</taxon>
        <taxon>Aculeata</taxon>
        <taxon>Apoidea</taxon>
        <taxon>Anthophila</taxon>
        <taxon>Apidae</taxon>
        <taxon>Ceratina</taxon>
        <taxon>Zadontomerus</taxon>
    </lineage>
</organism>
<sequence length="510" mass="59275">MHIKTSVEFSPKKFVVHTFYGEKTCFCWEENNLVIFRYTNRDDISAEVLTTPARIKTIQCFGDRAFVICVPRGTYKISKDRKFAVLSSSAIGMGTVFYETLKPRDNYLYLDNKQTMAHKLLFELSSNECSADQLCVYLLTADTIARQFMTALTSNDSNVENLCIIAEAQNVFVLFKETVQIIYHTIHPIKDIIPVQKDSRIAGLLFLTRLDEIILIRSKHDKLVFEKIYLGTQIETICAGFSQLLTDSLWIVYVCESKMYYARKQLLVEDVQQIRVQDRKYVCFQSYDSKEILCLTQDKELVEISISTIERKLSEINDTSINLHPSMLDVTFMMDILYKESQKLHSLNEILTIEEDKLKRINLYAHKYTVRSCPKMTINRMANQLYWSINFEDALPKGNIVVFNVKLGYQNFFSMKRIEQQTAIDIHIPEHLTTHRLQVSTDLVILKEENCPWLVIKNCIINSEQSKKKKKSNFINSKIAMLENLIQEGNITMDKLSDIKRSVRKELNDI</sequence>
<accession>A0AAJ7J890</accession>
<protein>
    <submittedName>
        <fullName evidence="2">Uncharacterized protein LOC108628819</fullName>
    </submittedName>
</protein>
<dbReference type="Proteomes" id="UP000694925">
    <property type="component" value="Unplaced"/>
</dbReference>
<evidence type="ECO:0000313" key="1">
    <source>
        <dbReference type="Proteomes" id="UP000694925"/>
    </source>
</evidence>
<dbReference type="AlphaFoldDB" id="A0AAJ7J890"/>
<gene>
    <name evidence="2" type="primary">LOC108628819</name>
</gene>
<dbReference type="RefSeq" id="XP_017886497.1">
    <property type="nucleotide sequence ID" value="XM_018031008.2"/>
</dbReference>
<proteinExistence type="predicted"/>
<reference evidence="2" key="1">
    <citation type="submission" date="2025-08" db="UniProtKB">
        <authorList>
            <consortium name="RefSeq"/>
        </authorList>
    </citation>
    <scope>IDENTIFICATION</scope>
    <source>
        <tissue evidence="2">Whole body</tissue>
    </source>
</reference>
<evidence type="ECO:0000313" key="2">
    <source>
        <dbReference type="RefSeq" id="XP_017886497.1"/>
    </source>
</evidence>